<name>A0ABT5U743_9GAMM</name>
<dbReference type="InterPro" id="IPR001223">
    <property type="entry name" value="Glyco_hydro18_cat"/>
</dbReference>
<dbReference type="Proteomes" id="UP001528823">
    <property type="component" value="Unassembled WGS sequence"/>
</dbReference>
<dbReference type="GO" id="GO:0016787">
    <property type="term" value="F:hydrolase activity"/>
    <property type="evidence" value="ECO:0007669"/>
    <property type="project" value="UniProtKB-KW"/>
</dbReference>
<feature type="domain" description="GH18" evidence="3">
    <location>
        <begin position="4"/>
        <end position="286"/>
    </location>
</feature>
<dbReference type="PROSITE" id="PS51910">
    <property type="entry name" value="GH18_2"/>
    <property type="match status" value="1"/>
</dbReference>
<protein>
    <submittedName>
        <fullName evidence="4">Glycosyl hydrolase family 18 protein</fullName>
    </submittedName>
</protein>
<evidence type="ECO:0000259" key="3">
    <source>
        <dbReference type="PROSITE" id="PS51910"/>
    </source>
</evidence>
<dbReference type="PANTHER" id="PTHR45708:SF49">
    <property type="entry name" value="ENDOCHITINASE"/>
    <property type="match status" value="1"/>
</dbReference>
<keyword evidence="5" id="KW-1185">Reference proteome</keyword>
<evidence type="ECO:0000313" key="5">
    <source>
        <dbReference type="Proteomes" id="UP001528823"/>
    </source>
</evidence>
<keyword evidence="1 4" id="KW-0378">Hydrolase</keyword>
<comment type="caution">
    <text evidence="4">The sequence shown here is derived from an EMBL/GenBank/DDBJ whole genome shotgun (WGS) entry which is preliminary data.</text>
</comment>
<dbReference type="InterPro" id="IPR050542">
    <property type="entry name" value="Glycosyl_Hydrlase18_Chitinase"/>
</dbReference>
<dbReference type="EMBL" id="JAPMOU010000009">
    <property type="protein sequence ID" value="MDE1462187.1"/>
    <property type="molecule type" value="Genomic_DNA"/>
</dbReference>
<dbReference type="Gene3D" id="3.20.20.80">
    <property type="entry name" value="Glycosidases"/>
    <property type="match status" value="1"/>
</dbReference>
<accession>A0ABT5U743</accession>
<dbReference type="PANTHER" id="PTHR45708">
    <property type="entry name" value="ENDOCHITINASE"/>
    <property type="match status" value="1"/>
</dbReference>
<dbReference type="Pfam" id="PF00704">
    <property type="entry name" value="Glyco_hydro_18"/>
    <property type="match status" value="1"/>
</dbReference>
<dbReference type="SUPFAM" id="SSF51445">
    <property type="entry name" value="(Trans)glycosidases"/>
    <property type="match status" value="1"/>
</dbReference>
<dbReference type="InterPro" id="IPR017853">
    <property type="entry name" value="GH"/>
</dbReference>
<keyword evidence="2" id="KW-0326">Glycosidase</keyword>
<sequence>MNTPLMVGYLQSWSKDITFSDAAASGYDCIVMAFGAINGVNVDISDGYFSPSPTPYDLKEDIKDAKQKGAKQILFSVGGERNTYNPNNANTRELANNLISFFNEYGFTGIDFDLEIDGDSDYLDELCAALKHVDPNIYITAAPQLNQADHGSNLFLVSTGNAKMYDKAIANNHFDYLFIQAYNNPWPLLDGSGETDVDFISKSFNNLKKTIPTNTLITIGEPANKEAAGTSIFTVPNPPEDIYQAIAKQYNSIASDSQFGGAMVWSINHDKNDDYQFVRAVKQSFS</sequence>
<proteinExistence type="predicted"/>
<dbReference type="SMART" id="SM00636">
    <property type="entry name" value="Glyco_18"/>
    <property type="match status" value="1"/>
</dbReference>
<dbReference type="RefSeq" id="WP_274688546.1">
    <property type="nucleotide sequence ID" value="NZ_JAPMOU010000009.1"/>
</dbReference>
<dbReference type="InterPro" id="IPR011583">
    <property type="entry name" value="Chitinase_II/V-like_cat"/>
</dbReference>
<reference evidence="4 5" key="1">
    <citation type="submission" date="2022-11" db="EMBL/GenBank/DDBJ databases">
        <title>Spartinivicinus poritis sp. nov., isolated from scleractinian coral Porites lutea.</title>
        <authorList>
            <person name="Zhang G."/>
            <person name="Cai L."/>
            <person name="Wei Q."/>
        </authorList>
    </citation>
    <scope>NUCLEOTIDE SEQUENCE [LARGE SCALE GENOMIC DNA]</scope>
    <source>
        <strain evidence="4 5">A2-2</strain>
    </source>
</reference>
<gene>
    <name evidence="4" type="ORF">ORQ98_09395</name>
</gene>
<evidence type="ECO:0000256" key="1">
    <source>
        <dbReference type="ARBA" id="ARBA00022801"/>
    </source>
</evidence>
<evidence type="ECO:0000313" key="4">
    <source>
        <dbReference type="EMBL" id="MDE1462187.1"/>
    </source>
</evidence>
<evidence type="ECO:0000256" key="2">
    <source>
        <dbReference type="ARBA" id="ARBA00023295"/>
    </source>
</evidence>
<organism evidence="4 5">
    <name type="scientific">Spartinivicinus poritis</name>
    <dbReference type="NCBI Taxonomy" id="2994640"/>
    <lineage>
        <taxon>Bacteria</taxon>
        <taxon>Pseudomonadati</taxon>
        <taxon>Pseudomonadota</taxon>
        <taxon>Gammaproteobacteria</taxon>
        <taxon>Oceanospirillales</taxon>
        <taxon>Zooshikellaceae</taxon>
        <taxon>Spartinivicinus</taxon>
    </lineage>
</organism>